<protein>
    <recommendedName>
        <fullName evidence="3">Asp23/Gls24 family envelope stress response protein</fullName>
    </recommendedName>
</protein>
<evidence type="ECO:0000313" key="2">
    <source>
        <dbReference type="Proteomes" id="UP001610818"/>
    </source>
</evidence>
<dbReference type="RefSeq" id="WP_397711338.1">
    <property type="nucleotide sequence ID" value="NZ_JBIRGN010000002.1"/>
</dbReference>
<organism evidence="1 2">
    <name type="scientific">Streptomyces longisporoflavus</name>
    <dbReference type="NCBI Taxonomy" id="28044"/>
    <lineage>
        <taxon>Bacteria</taxon>
        <taxon>Bacillati</taxon>
        <taxon>Actinomycetota</taxon>
        <taxon>Actinomycetes</taxon>
        <taxon>Kitasatosporales</taxon>
        <taxon>Streptomycetaceae</taxon>
        <taxon>Streptomyces</taxon>
    </lineage>
</organism>
<comment type="caution">
    <text evidence="1">The sequence shown here is derived from an EMBL/GenBank/DDBJ whole genome shotgun (WGS) entry which is preliminary data.</text>
</comment>
<gene>
    <name evidence="1" type="ORF">ACH4F9_13700</name>
</gene>
<evidence type="ECO:0000313" key="1">
    <source>
        <dbReference type="EMBL" id="MFH8546048.1"/>
    </source>
</evidence>
<reference evidence="1 2" key="1">
    <citation type="submission" date="2024-10" db="EMBL/GenBank/DDBJ databases">
        <title>The Natural Products Discovery Center: Release of the First 8490 Sequenced Strains for Exploring Actinobacteria Biosynthetic Diversity.</title>
        <authorList>
            <person name="Kalkreuter E."/>
            <person name="Kautsar S.A."/>
            <person name="Yang D."/>
            <person name="Bader C.D."/>
            <person name="Teijaro C.N."/>
            <person name="Fluegel L."/>
            <person name="Davis C.M."/>
            <person name="Simpson J.R."/>
            <person name="Lauterbach L."/>
            <person name="Steele A.D."/>
            <person name="Gui C."/>
            <person name="Meng S."/>
            <person name="Li G."/>
            <person name="Viehrig K."/>
            <person name="Ye F."/>
            <person name="Su P."/>
            <person name="Kiefer A.F."/>
            <person name="Nichols A."/>
            <person name="Cepeda A.J."/>
            <person name="Yan W."/>
            <person name="Fan B."/>
            <person name="Jiang Y."/>
            <person name="Adhikari A."/>
            <person name="Zheng C.-J."/>
            <person name="Schuster L."/>
            <person name="Cowan T.M."/>
            <person name="Smanski M.J."/>
            <person name="Chevrette M.G."/>
            <person name="De Carvalho L.P.S."/>
            <person name="Shen B."/>
        </authorList>
    </citation>
    <scope>NUCLEOTIDE SEQUENCE [LARGE SCALE GENOMIC DNA]</scope>
    <source>
        <strain evidence="1 2">NPDC017990</strain>
    </source>
</reference>
<evidence type="ECO:0008006" key="3">
    <source>
        <dbReference type="Google" id="ProtNLM"/>
    </source>
</evidence>
<dbReference type="Proteomes" id="UP001610818">
    <property type="component" value="Unassembled WGS sequence"/>
</dbReference>
<sequence length="114" mass="12030">MAAQVAPGERGATRIADRVVAKIAAQAAREALTRVPADGSPPHATVTVRHDVAHVRVSVDLDYPSDIGGQCGAVRRQVTERVKALAGMEVPEVAVQVERLHSAHVRGAAQGRTR</sequence>
<dbReference type="EMBL" id="JBIRGQ010000002">
    <property type="protein sequence ID" value="MFH8546048.1"/>
    <property type="molecule type" value="Genomic_DNA"/>
</dbReference>
<proteinExistence type="predicted"/>
<accession>A0ABW7QMW0</accession>
<name>A0ABW7QMW0_9ACTN</name>
<keyword evidence="2" id="KW-1185">Reference proteome</keyword>